<dbReference type="InterPro" id="IPR013154">
    <property type="entry name" value="ADH-like_N"/>
</dbReference>
<dbReference type="EMBL" id="MU003849">
    <property type="protein sequence ID" value="KAF2717222.1"/>
    <property type="molecule type" value="Genomic_DNA"/>
</dbReference>
<evidence type="ECO:0000313" key="5">
    <source>
        <dbReference type="EMBL" id="KAF2717222.1"/>
    </source>
</evidence>
<name>A0A9P4UIT8_9PEZI</name>
<evidence type="ECO:0000259" key="4">
    <source>
        <dbReference type="SMART" id="SM00829"/>
    </source>
</evidence>
<reference evidence="5" key="1">
    <citation type="journal article" date="2020" name="Stud. Mycol.">
        <title>101 Dothideomycetes genomes: a test case for predicting lifestyles and emergence of pathogens.</title>
        <authorList>
            <person name="Haridas S."/>
            <person name="Albert R."/>
            <person name="Binder M."/>
            <person name="Bloem J."/>
            <person name="Labutti K."/>
            <person name="Salamov A."/>
            <person name="Andreopoulos B."/>
            <person name="Baker S."/>
            <person name="Barry K."/>
            <person name="Bills G."/>
            <person name="Bluhm B."/>
            <person name="Cannon C."/>
            <person name="Castanera R."/>
            <person name="Culley D."/>
            <person name="Daum C."/>
            <person name="Ezra D."/>
            <person name="Gonzalez J."/>
            <person name="Henrissat B."/>
            <person name="Kuo A."/>
            <person name="Liang C."/>
            <person name="Lipzen A."/>
            <person name="Lutzoni F."/>
            <person name="Magnuson J."/>
            <person name="Mondo S."/>
            <person name="Nolan M."/>
            <person name="Ohm R."/>
            <person name="Pangilinan J."/>
            <person name="Park H.-J."/>
            <person name="Ramirez L."/>
            <person name="Alfaro M."/>
            <person name="Sun H."/>
            <person name="Tritt A."/>
            <person name="Yoshinaga Y."/>
            <person name="Zwiers L.-H."/>
            <person name="Turgeon B."/>
            <person name="Goodwin S."/>
            <person name="Spatafora J."/>
            <person name="Crous P."/>
            <person name="Grigoriev I."/>
        </authorList>
    </citation>
    <scope>NUCLEOTIDE SEQUENCE</scope>
    <source>
        <strain evidence="5">CBS 116435</strain>
    </source>
</reference>
<proteinExistence type="inferred from homology"/>
<dbReference type="InterPro" id="IPR036291">
    <property type="entry name" value="NAD(P)-bd_dom_sf"/>
</dbReference>
<dbReference type="Pfam" id="PF00107">
    <property type="entry name" value="ADH_zinc_N"/>
    <property type="match status" value="1"/>
</dbReference>
<dbReference type="PANTHER" id="PTHR45348:SF2">
    <property type="entry name" value="ZINC-TYPE ALCOHOL DEHYDROGENASE-LIKE PROTEIN C2E1P3.01"/>
    <property type="match status" value="1"/>
</dbReference>
<evidence type="ECO:0000256" key="2">
    <source>
        <dbReference type="ARBA" id="ARBA00011245"/>
    </source>
</evidence>
<dbReference type="Proteomes" id="UP000799441">
    <property type="component" value="Unassembled WGS sequence"/>
</dbReference>
<dbReference type="GO" id="GO:0016651">
    <property type="term" value="F:oxidoreductase activity, acting on NAD(P)H"/>
    <property type="evidence" value="ECO:0007669"/>
    <property type="project" value="InterPro"/>
</dbReference>
<evidence type="ECO:0000256" key="3">
    <source>
        <dbReference type="ARBA" id="ARBA00023002"/>
    </source>
</evidence>
<dbReference type="SUPFAM" id="SSF51735">
    <property type="entry name" value="NAD(P)-binding Rossmann-fold domains"/>
    <property type="match status" value="1"/>
</dbReference>
<evidence type="ECO:0000313" key="6">
    <source>
        <dbReference type="Proteomes" id="UP000799441"/>
    </source>
</evidence>
<dbReference type="Pfam" id="PF08240">
    <property type="entry name" value="ADH_N"/>
    <property type="match status" value="1"/>
</dbReference>
<keyword evidence="3" id="KW-0560">Oxidoreductase</keyword>
<dbReference type="InterPro" id="IPR047122">
    <property type="entry name" value="Trans-enoyl_RdTase-like"/>
</dbReference>
<dbReference type="InterPro" id="IPR011032">
    <property type="entry name" value="GroES-like_sf"/>
</dbReference>
<dbReference type="CDD" id="cd08249">
    <property type="entry name" value="enoyl_reductase_like"/>
    <property type="match status" value="1"/>
</dbReference>
<dbReference type="SUPFAM" id="SSF50129">
    <property type="entry name" value="GroES-like"/>
    <property type="match status" value="1"/>
</dbReference>
<gene>
    <name evidence="5" type="ORF">K431DRAFT_341505</name>
</gene>
<comment type="subunit">
    <text evidence="2">Monomer.</text>
</comment>
<comment type="similarity">
    <text evidence="1">Belongs to the zinc-containing alcohol dehydrogenase family.</text>
</comment>
<dbReference type="AlphaFoldDB" id="A0A9P4UIT8"/>
<protein>
    <submittedName>
        <fullName evidence="5">GroES-like protein</fullName>
    </submittedName>
</protein>
<sequence length="356" mass="37272">MDSITSPNNVAAWALKPKQRPLTVSSARYTPPKKGEVAIKVSNVAINPIDWKLQDIDAFNLKYPVVFGLDIAGEVVEVGEDVTELKAGTRVIALGNGYSRGAAYGAFQKYAVIPAVAISELPPAISEQDGVVLPLGITTASAGLYQKDFLNLPYPSPSKAAEDLGRTVVVWGGSSSVGSSCIQLAVASGAEVFTTSSAGNFSYCEGLGAAKCFDYHDSDIEDQIVDALKGKTCAGAFHAAGGDLAVEACARIVDRVEGKAIVATVARVPDNGIPGSVRAKMVASTTIFKTEVGRHIWREFIPKALREGTIIPKPDAVIAGEGLNSVQHGLDKQKAGVSAAKVVVTKIQDGSGRQYV</sequence>
<comment type="caution">
    <text evidence="5">The sequence shown here is derived from an EMBL/GenBank/DDBJ whole genome shotgun (WGS) entry which is preliminary data.</text>
</comment>
<organism evidence="5 6">
    <name type="scientific">Polychaeton citri CBS 116435</name>
    <dbReference type="NCBI Taxonomy" id="1314669"/>
    <lineage>
        <taxon>Eukaryota</taxon>
        <taxon>Fungi</taxon>
        <taxon>Dikarya</taxon>
        <taxon>Ascomycota</taxon>
        <taxon>Pezizomycotina</taxon>
        <taxon>Dothideomycetes</taxon>
        <taxon>Dothideomycetidae</taxon>
        <taxon>Capnodiales</taxon>
        <taxon>Capnodiaceae</taxon>
        <taxon>Polychaeton</taxon>
    </lineage>
</organism>
<keyword evidence="6" id="KW-1185">Reference proteome</keyword>
<dbReference type="InterPro" id="IPR020843">
    <property type="entry name" value="ER"/>
</dbReference>
<dbReference type="SMART" id="SM00829">
    <property type="entry name" value="PKS_ER"/>
    <property type="match status" value="1"/>
</dbReference>
<feature type="domain" description="Enoyl reductase (ER)" evidence="4">
    <location>
        <begin position="18"/>
        <end position="283"/>
    </location>
</feature>
<evidence type="ECO:0000256" key="1">
    <source>
        <dbReference type="ARBA" id="ARBA00008072"/>
    </source>
</evidence>
<dbReference type="Gene3D" id="3.90.180.10">
    <property type="entry name" value="Medium-chain alcohol dehydrogenases, catalytic domain"/>
    <property type="match status" value="1"/>
</dbReference>
<accession>A0A9P4UIT8</accession>
<dbReference type="OrthoDB" id="10257049at2759"/>
<dbReference type="Gene3D" id="3.40.50.720">
    <property type="entry name" value="NAD(P)-binding Rossmann-like Domain"/>
    <property type="match status" value="1"/>
</dbReference>
<dbReference type="InterPro" id="IPR013149">
    <property type="entry name" value="ADH-like_C"/>
</dbReference>
<dbReference type="PANTHER" id="PTHR45348">
    <property type="entry name" value="HYPOTHETICAL OXIDOREDUCTASE (EUROFUNG)"/>
    <property type="match status" value="1"/>
</dbReference>